<name>A0A285X6T0_9FLAO</name>
<dbReference type="AlphaFoldDB" id="A0A285X6T0"/>
<dbReference type="Gene3D" id="2.180.10.10">
    <property type="entry name" value="RHS repeat-associated core"/>
    <property type="match status" value="1"/>
</dbReference>
<sequence>MKTTKFFYLSLFLVFSLACSSDEEPLAPIPLPVTMEFPADLHIMEEAADHEIFINFNRPATTSGSIFVKLKTGHDIPFQTTPPLIGQEMEIDVRKGDTRASFFLKPEENGLMEGNKDLVFELIEGTQGFLLGNKKLLNITIIDDEQAAKADFSTIILMSIEDNPDATYAEIDILGEAPGEGTLEIKVEGEAVSEFLTTVPPLDENNVLELPVSAGASRVQFEIVLKNDQILKAHQNFTFKMVRATGAVVVGDLNSMSFTLLDDELYGRAKSLETVTSAGKTIKTITYDASGRISTVKIESYTPDYYGKVDTYSYNGQGQLEFISSFPGDVILFHYENGKVVKTEELQGFFVTGYSLLEYNASGKISKKTNFEKKPGGEDIPKTMQVYTYHSDGNLKTEVSYIPSGNNSWKQETSHTYSNYDSKFNPFPLEIIPGHPVQHNFPGAVEVENSGSSTSYSFANEYNFDGFIITRESPFESYSFSYY</sequence>
<keyword evidence="1" id="KW-0732">Signal</keyword>
<evidence type="ECO:0000256" key="1">
    <source>
        <dbReference type="SAM" id="SignalP"/>
    </source>
</evidence>
<accession>A0A285X6T0</accession>
<dbReference type="OrthoDB" id="1271983at2"/>
<dbReference type="Proteomes" id="UP000219193">
    <property type="component" value="Unassembled WGS sequence"/>
</dbReference>
<evidence type="ECO:0008006" key="4">
    <source>
        <dbReference type="Google" id="ProtNLM"/>
    </source>
</evidence>
<feature type="chain" id="PRO_5012357483" description="YD repeat-containing protein" evidence="1">
    <location>
        <begin position="21"/>
        <end position="483"/>
    </location>
</feature>
<feature type="signal peptide" evidence="1">
    <location>
        <begin position="1"/>
        <end position="20"/>
    </location>
</feature>
<gene>
    <name evidence="2" type="ORF">SAMN06296241_2629</name>
</gene>
<dbReference type="PROSITE" id="PS51257">
    <property type="entry name" value="PROKAR_LIPOPROTEIN"/>
    <property type="match status" value="1"/>
</dbReference>
<evidence type="ECO:0000313" key="3">
    <source>
        <dbReference type="Proteomes" id="UP000219193"/>
    </source>
</evidence>
<dbReference type="RefSeq" id="WP_097056841.1">
    <property type="nucleotide sequence ID" value="NZ_OCMF01000004.1"/>
</dbReference>
<evidence type="ECO:0000313" key="2">
    <source>
        <dbReference type="EMBL" id="SOC81057.1"/>
    </source>
</evidence>
<dbReference type="EMBL" id="OCMF01000004">
    <property type="protein sequence ID" value="SOC81057.1"/>
    <property type="molecule type" value="Genomic_DNA"/>
</dbReference>
<keyword evidence="3" id="KW-1185">Reference proteome</keyword>
<proteinExistence type="predicted"/>
<protein>
    <recommendedName>
        <fullName evidence="4">YD repeat-containing protein</fullName>
    </recommendedName>
</protein>
<organism evidence="2 3">
    <name type="scientific">Salinimicrobium sediminis</name>
    <dbReference type="NCBI Taxonomy" id="1343891"/>
    <lineage>
        <taxon>Bacteria</taxon>
        <taxon>Pseudomonadati</taxon>
        <taxon>Bacteroidota</taxon>
        <taxon>Flavobacteriia</taxon>
        <taxon>Flavobacteriales</taxon>
        <taxon>Flavobacteriaceae</taxon>
        <taxon>Salinimicrobium</taxon>
    </lineage>
</organism>
<reference evidence="3" key="1">
    <citation type="submission" date="2017-09" db="EMBL/GenBank/DDBJ databases">
        <authorList>
            <person name="Varghese N."/>
            <person name="Submissions S."/>
        </authorList>
    </citation>
    <scope>NUCLEOTIDE SEQUENCE [LARGE SCALE GENOMIC DNA]</scope>
    <source>
        <strain evidence="3">CGMCC 1.12641</strain>
    </source>
</reference>